<sequence>MWHMRNRSTFIHCLLQHSFSNGVYVLMSGLHDCSSILTSIFRAFSAWEWSQAAEIRVLKVATVGGTPVLDILSTTEFASSSLPALPSMYMREL</sequence>
<keyword evidence="2" id="KW-1185">Reference proteome</keyword>
<dbReference type="AlphaFoldDB" id="A0A8R7UME0"/>
<evidence type="ECO:0000313" key="2">
    <source>
        <dbReference type="Proteomes" id="UP000015106"/>
    </source>
</evidence>
<organism evidence="1 2">
    <name type="scientific">Triticum urartu</name>
    <name type="common">Red wild einkorn</name>
    <name type="synonym">Crithodium urartu</name>
    <dbReference type="NCBI Taxonomy" id="4572"/>
    <lineage>
        <taxon>Eukaryota</taxon>
        <taxon>Viridiplantae</taxon>
        <taxon>Streptophyta</taxon>
        <taxon>Embryophyta</taxon>
        <taxon>Tracheophyta</taxon>
        <taxon>Spermatophyta</taxon>
        <taxon>Magnoliopsida</taxon>
        <taxon>Liliopsida</taxon>
        <taxon>Poales</taxon>
        <taxon>Poaceae</taxon>
        <taxon>BOP clade</taxon>
        <taxon>Pooideae</taxon>
        <taxon>Triticodae</taxon>
        <taxon>Triticeae</taxon>
        <taxon>Triticinae</taxon>
        <taxon>Triticum</taxon>
    </lineage>
</organism>
<reference evidence="1" key="2">
    <citation type="submission" date="2018-03" db="EMBL/GenBank/DDBJ databases">
        <title>The Triticum urartu genome reveals the dynamic nature of wheat genome evolution.</title>
        <authorList>
            <person name="Ling H."/>
            <person name="Ma B."/>
            <person name="Shi X."/>
            <person name="Liu H."/>
            <person name="Dong L."/>
            <person name="Sun H."/>
            <person name="Cao Y."/>
            <person name="Gao Q."/>
            <person name="Zheng S."/>
            <person name="Li Y."/>
            <person name="Yu Y."/>
            <person name="Du H."/>
            <person name="Qi M."/>
            <person name="Li Y."/>
            <person name="Yu H."/>
            <person name="Cui Y."/>
            <person name="Wang N."/>
            <person name="Chen C."/>
            <person name="Wu H."/>
            <person name="Zhao Y."/>
            <person name="Zhang J."/>
            <person name="Li Y."/>
            <person name="Zhou W."/>
            <person name="Zhang B."/>
            <person name="Hu W."/>
            <person name="Eijk M."/>
            <person name="Tang J."/>
            <person name="Witsenboer H."/>
            <person name="Zhao S."/>
            <person name="Li Z."/>
            <person name="Zhang A."/>
            <person name="Wang D."/>
            <person name="Liang C."/>
        </authorList>
    </citation>
    <scope>NUCLEOTIDE SEQUENCE [LARGE SCALE GENOMIC DNA]</scope>
    <source>
        <strain evidence="1">cv. G1812</strain>
    </source>
</reference>
<name>A0A8R7UME0_TRIUA</name>
<evidence type="ECO:0000313" key="1">
    <source>
        <dbReference type="EnsemblPlants" id="TuG1812G0500004135.01.T01.cds367434"/>
    </source>
</evidence>
<proteinExistence type="predicted"/>
<protein>
    <submittedName>
        <fullName evidence="1">Uncharacterized protein</fullName>
    </submittedName>
</protein>
<dbReference type="Proteomes" id="UP000015106">
    <property type="component" value="Chromosome 5"/>
</dbReference>
<accession>A0A8R7UME0</accession>
<dbReference type="EnsemblPlants" id="TuG1812G0500004135.01.T01">
    <property type="protein sequence ID" value="TuG1812G0500004135.01.T01.cds367434"/>
    <property type="gene ID" value="TuG1812G0500004135.01"/>
</dbReference>
<reference evidence="1" key="3">
    <citation type="submission" date="2022-06" db="UniProtKB">
        <authorList>
            <consortium name="EnsemblPlants"/>
        </authorList>
    </citation>
    <scope>IDENTIFICATION</scope>
</reference>
<dbReference type="Gramene" id="TuG1812G0500004135.01.T01">
    <property type="protein sequence ID" value="TuG1812G0500004135.01.T01.cds367434"/>
    <property type="gene ID" value="TuG1812G0500004135.01"/>
</dbReference>
<reference evidence="2" key="1">
    <citation type="journal article" date="2013" name="Nature">
        <title>Draft genome of the wheat A-genome progenitor Triticum urartu.</title>
        <authorList>
            <person name="Ling H.Q."/>
            <person name="Zhao S."/>
            <person name="Liu D."/>
            <person name="Wang J."/>
            <person name="Sun H."/>
            <person name="Zhang C."/>
            <person name="Fan H."/>
            <person name="Li D."/>
            <person name="Dong L."/>
            <person name="Tao Y."/>
            <person name="Gao C."/>
            <person name="Wu H."/>
            <person name="Li Y."/>
            <person name="Cui Y."/>
            <person name="Guo X."/>
            <person name="Zheng S."/>
            <person name="Wang B."/>
            <person name="Yu K."/>
            <person name="Liang Q."/>
            <person name="Yang W."/>
            <person name="Lou X."/>
            <person name="Chen J."/>
            <person name="Feng M."/>
            <person name="Jian J."/>
            <person name="Zhang X."/>
            <person name="Luo G."/>
            <person name="Jiang Y."/>
            <person name="Liu J."/>
            <person name="Wang Z."/>
            <person name="Sha Y."/>
            <person name="Zhang B."/>
            <person name="Wu H."/>
            <person name="Tang D."/>
            <person name="Shen Q."/>
            <person name="Xue P."/>
            <person name="Zou S."/>
            <person name="Wang X."/>
            <person name="Liu X."/>
            <person name="Wang F."/>
            <person name="Yang Y."/>
            <person name="An X."/>
            <person name="Dong Z."/>
            <person name="Zhang K."/>
            <person name="Zhang X."/>
            <person name="Luo M.C."/>
            <person name="Dvorak J."/>
            <person name="Tong Y."/>
            <person name="Wang J."/>
            <person name="Yang H."/>
            <person name="Li Z."/>
            <person name="Wang D."/>
            <person name="Zhang A."/>
            <person name="Wang J."/>
        </authorList>
    </citation>
    <scope>NUCLEOTIDE SEQUENCE</scope>
    <source>
        <strain evidence="2">cv. G1812</strain>
    </source>
</reference>